<dbReference type="InterPro" id="IPR036390">
    <property type="entry name" value="WH_DNA-bd_sf"/>
</dbReference>
<dbReference type="Proteomes" id="UP001158049">
    <property type="component" value="Unassembled WGS sequence"/>
</dbReference>
<dbReference type="SUPFAM" id="SSF46785">
    <property type="entry name" value="Winged helix' DNA-binding domain"/>
    <property type="match status" value="1"/>
</dbReference>
<dbReference type="InterPro" id="IPR019887">
    <property type="entry name" value="Tscrpt_reg_AsnC/Lrp_C"/>
</dbReference>
<evidence type="ECO:0000256" key="2">
    <source>
        <dbReference type="ARBA" id="ARBA00023125"/>
    </source>
</evidence>
<evidence type="ECO:0000313" key="5">
    <source>
        <dbReference type="EMBL" id="SMP49793.1"/>
    </source>
</evidence>
<dbReference type="SUPFAM" id="SSF54909">
    <property type="entry name" value="Dimeric alpha+beta barrel"/>
    <property type="match status" value="1"/>
</dbReference>
<evidence type="ECO:0000313" key="6">
    <source>
        <dbReference type="Proteomes" id="UP001158049"/>
    </source>
</evidence>
<organism evidence="5 6">
    <name type="scientific">Noviherbaspirillum suwonense</name>
    <dbReference type="NCBI Taxonomy" id="1224511"/>
    <lineage>
        <taxon>Bacteria</taxon>
        <taxon>Pseudomonadati</taxon>
        <taxon>Pseudomonadota</taxon>
        <taxon>Betaproteobacteria</taxon>
        <taxon>Burkholderiales</taxon>
        <taxon>Oxalobacteraceae</taxon>
        <taxon>Noviherbaspirillum</taxon>
    </lineage>
</organism>
<protein>
    <submittedName>
        <fullName evidence="5">Transcriptional regulator, AsnC family</fullName>
    </submittedName>
</protein>
<dbReference type="SMART" id="SM00344">
    <property type="entry name" value="HTH_ASNC"/>
    <property type="match status" value="1"/>
</dbReference>
<keyword evidence="2" id="KW-0238">DNA-binding</keyword>
<evidence type="ECO:0000256" key="3">
    <source>
        <dbReference type="ARBA" id="ARBA00023163"/>
    </source>
</evidence>
<dbReference type="Pfam" id="PF01037">
    <property type="entry name" value="AsnC_trans_reg"/>
    <property type="match status" value="1"/>
</dbReference>
<dbReference type="Pfam" id="PF13412">
    <property type="entry name" value="HTH_24"/>
    <property type="match status" value="1"/>
</dbReference>
<dbReference type="PANTHER" id="PTHR30154">
    <property type="entry name" value="LEUCINE-RESPONSIVE REGULATORY PROTEIN"/>
    <property type="match status" value="1"/>
</dbReference>
<dbReference type="PROSITE" id="PS50956">
    <property type="entry name" value="HTH_ASNC_2"/>
    <property type="match status" value="1"/>
</dbReference>
<accession>A0ABY1PY30</accession>
<dbReference type="InterPro" id="IPR011008">
    <property type="entry name" value="Dimeric_a/b-barrel"/>
</dbReference>
<dbReference type="Gene3D" id="3.30.70.920">
    <property type="match status" value="1"/>
</dbReference>
<dbReference type="PRINTS" id="PR00033">
    <property type="entry name" value="HTHASNC"/>
</dbReference>
<name>A0ABY1PY30_9BURK</name>
<dbReference type="EMBL" id="FXUL01000002">
    <property type="protein sequence ID" value="SMP49793.1"/>
    <property type="molecule type" value="Genomic_DNA"/>
</dbReference>
<dbReference type="InterPro" id="IPR036388">
    <property type="entry name" value="WH-like_DNA-bd_sf"/>
</dbReference>
<feature type="domain" description="HTH asnC-type" evidence="4">
    <location>
        <begin position="6"/>
        <end position="67"/>
    </location>
</feature>
<dbReference type="Gene3D" id="1.10.10.10">
    <property type="entry name" value="Winged helix-like DNA-binding domain superfamily/Winged helix DNA-binding domain"/>
    <property type="match status" value="1"/>
</dbReference>
<proteinExistence type="predicted"/>
<dbReference type="InterPro" id="IPR000485">
    <property type="entry name" value="AsnC-type_HTH_dom"/>
</dbReference>
<keyword evidence="3" id="KW-0804">Transcription</keyword>
<comment type="caution">
    <text evidence="5">The sequence shown here is derived from an EMBL/GenBank/DDBJ whole genome shotgun (WGS) entry which is preliminary data.</text>
</comment>
<keyword evidence="1" id="KW-0805">Transcription regulation</keyword>
<gene>
    <name evidence="5" type="ORF">SAMN06295970_102318</name>
</gene>
<dbReference type="InterPro" id="IPR019888">
    <property type="entry name" value="Tscrpt_reg_AsnC-like"/>
</dbReference>
<reference evidence="5 6" key="1">
    <citation type="submission" date="2017-05" db="EMBL/GenBank/DDBJ databases">
        <authorList>
            <person name="Varghese N."/>
            <person name="Submissions S."/>
        </authorList>
    </citation>
    <scope>NUCLEOTIDE SEQUENCE [LARGE SCALE GENOMIC DNA]</scope>
    <source>
        <strain evidence="5 6">DSM 26001</strain>
    </source>
</reference>
<evidence type="ECO:0000256" key="1">
    <source>
        <dbReference type="ARBA" id="ARBA00023015"/>
    </source>
</evidence>
<keyword evidence="6" id="KW-1185">Reference proteome</keyword>
<evidence type="ECO:0000259" key="4">
    <source>
        <dbReference type="PROSITE" id="PS50956"/>
    </source>
</evidence>
<dbReference type="PANTHER" id="PTHR30154:SF34">
    <property type="entry name" value="TRANSCRIPTIONAL REGULATOR AZLB"/>
    <property type="match status" value="1"/>
</dbReference>
<sequence length="161" mass="17880">MPNIELDAADIRILRLLQEDSAQSNVELAARISLSPSPTLARVRSLEARGVIARYVALADPHALGLKVNVFIQVSLEKQEAGALACFEQEVSRFDDVMEVYLMTGDADYLLRIVVPDIQALERFILEHLTRIPGIKNIRSSFALKQVKYKTALPLDHAGGR</sequence>